<protein>
    <submittedName>
        <fullName evidence="3">DUF4168 domain-containing protein</fullName>
    </submittedName>
</protein>
<organism evidence="3 4">
    <name type="scientific">Roseovarius gahaiensis</name>
    <dbReference type="NCBI Taxonomy" id="2716691"/>
    <lineage>
        <taxon>Bacteria</taxon>
        <taxon>Pseudomonadati</taxon>
        <taxon>Pseudomonadota</taxon>
        <taxon>Alphaproteobacteria</taxon>
        <taxon>Rhodobacterales</taxon>
        <taxon>Roseobacteraceae</taxon>
        <taxon>Roseovarius</taxon>
    </lineage>
</organism>
<evidence type="ECO:0000256" key="1">
    <source>
        <dbReference type="SAM" id="SignalP"/>
    </source>
</evidence>
<sequence>MSNAKKLATAITVAALAIAPVVMTPAMAKQATAPAPAPVAEDELDAFVVAYKDVIAIEEKFVVRLEEASDEAEEQAIISEAQAQMTQAVEEAPEIEVDRYVEILQLAQTDPDLQAELTTKLQD</sequence>
<dbReference type="EMBL" id="JAAORB010000026">
    <property type="protein sequence ID" value="NHQ75179.1"/>
    <property type="molecule type" value="Genomic_DNA"/>
</dbReference>
<dbReference type="Proteomes" id="UP000639775">
    <property type="component" value="Unassembled WGS sequence"/>
</dbReference>
<evidence type="ECO:0000313" key="4">
    <source>
        <dbReference type="Proteomes" id="UP000639775"/>
    </source>
</evidence>
<dbReference type="RefSeq" id="WP_167197876.1">
    <property type="nucleotide sequence ID" value="NZ_JAAORB010000026.1"/>
</dbReference>
<feature type="signal peptide" evidence="1">
    <location>
        <begin position="1"/>
        <end position="28"/>
    </location>
</feature>
<proteinExistence type="predicted"/>
<dbReference type="Pfam" id="PF13767">
    <property type="entry name" value="DUF4168"/>
    <property type="match status" value="1"/>
</dbReference>
<dbReference type="InterPro" id="IPR025433">
    <property type="entry name" value="DUF4168"/>
</dbReference>
<evidence type="ECO:0000313" key="3">
    <source>
        <dbReference type="EMBL" id="NHQ75179.1"/>
    </source>
</evidence>
<feature type="chain" id="PRO_5037951411" evidence="1">
    <location>
        <begin position="29"/>
        <end position="123"/>
    </location>
</feature>
<feature type="domain" description="DUF4168" evidence="2">
    <location>
        <begin position="41"/>
        <end position="116"/>
    </location>
</feature>
<reference evidence="3" key="1">
    <citation type="submission" date="2020-03" db="EMBL/GenBank/DDBJ databases">
        <title>Roseovarius gahaiensis sp. nov., isolated from Gahai Saline Lake, China.</title>
        <authorList>
            <person name="Sun X."/>
        </authorList>
    </citation>
    <scope>NUCLEOTIDE SEQUENCE</scope>
    <source>
        <strain evidence="3">GH877</strain>
    </source>
</reference>
<evidence type="ECO:0000259" key="2">
    <source>
        <dbReference type="Pfam" id="PF13767"/>
    </source>
</evidence>
<dbReference type="AlphaFoldDB" id="A0A967BF45"/>
<keyword evidence="4" id="KW-1185">Reference proteome</keyword>
<comment type="caution">
    <text evidence="3">The sequence shown here is derived from an EMBL/GenBank/DDBJ whole genome shotgun (WGS) entry which is preliminary data.</text>
</comment>
<name>A0A967BF45_9RHOB</name>
<keyword evidence="1" id="KW-0732">Signal</keyword>
<gene>
    <name evidence="3" type="ORF">HAT86_12000</name>
</gene>
<accession>A0A967BF45</accession>